<evidence type="ECO:0000256" key="1">
    <source>
        <dbReference type="SAM" id="Phobius"/>
    </source>
</evidence>
<organism evidence="2 3">
    <name type="scientific">Bacillus halotolerans</name>
    <dbReference type="NCBI Taxonomy" id="260554"/>
    <lineage>
        <taxon>Bacteria</taxon>
        <taxon>Bacillati</taxon>
        <taxon>Bacillota</taxon>
        <taxon>Bacilli</taxon>
        <taxon>Bacillales</taxon>
        <taxon>Bacillaceae</taxon>
        <taxon>Bacillus</taxon>
    </lineage>
</organism>
<feature type="transmembrane region" description="Helical" evidence="1">
    <location>
        <begin position="59"/>
        <end position="88"/>
    </location>
</feature>
<feature type="transmembrane region" description="Helical" evidence="1">
    <location>
        <begin position="29"/>
        <end position="50"/>
    </location>
</feature>
<keyword evidence="1" id="KW-1133">Transmembrane helix</keyword>
<evidence type="ECO:0000313" key="2">
    <source>
        <dbReference type="EMBL" id="PLS04637.1"/>
    </source>
</evidence>
<name>A0A9Q6A654_9BACI</name>
<keyword evidence="1" id="KW-0812">Transmembrane</keyword>
<dbReference type="Proteomes" id="UP000234803">
    <property type="component" value="Unassembled WGS sequence"/>
</dbReference>
<gene>
    <name evidence="2" type="ORF">CUU63_19400</name>
</gene>
<dbReference type="AlphaFoldDB" id="A0A9Q6A654"/>
<proteinExistence type="predicted"/>
<dbReference type="RefSeq" id="WP_024121560.1">
    <property type="nucleotide sequence ID" value="NZ_ASJT01000050.1"/>
</dbReference>
<keyword evidence="1" id="KW-0472">Membrane</keyword>
<protein>
    <submittedName>
        <fullName evidence="2">Uncharacterized protein</fullName>
    </submittedName>
</protein>
<comment type="caution">
    <text evidence="2">The sequence shown here is derived from an EMBL/GenBank/DDBJ whole genome shotgun (WGS) entry which is preliminary data.</text>
</comment>
<sequence>MKRLALLSSFTAIVISIIGQLNGMLDDSYAVGNAGFEDVLVGLISLLIFIDSQEMTKSFIISSSTILGILGVGFLYFPAALINILIAFKLNKKKEREFINS</sequence>
<accession>A0A9Q6A654</accession>
<evidence type="ECO:0000313" key="3">
    <source>
        <dbReference type="Proteomes" id="UP000234803"/>
    </source>
</evidence>
<dbReference type="EMBL" id="PGUV01000016">
    <property type="protein sequence ID" value="PLS04637.1"/>
    <property type="molecule type" value="Genomic_DNA"/>
</dbReference>
<reference evidence="2 3" key="1">
    <citation type="submission" date="2017-12" db="EMBL/GenBank/DDBJ databases">
        <title>Comparative Functional Genomics of Dry Heat Resistant strains isolated from the Viking Spacecraft.</title>
        <authorList>
            <person name="Seuylemezian A."/>
            <person name="Cooper K."/>
            <person name="Vaishampayan P."/>
        </authorList>
    </citation>
    <scope>NUCLEOTIDE SEQUENCE [LARGE SCALE GENOMIC DNA]</scope>
    <source>
        <strain evidence="2 3">V48-19</strain>
    </source>
</reference>